<reference evidence="1" key="1">
    <citation type="submission" date="2023-06" db="EMBL/GenBank/DDBJ databases">
        <title>Reference genome for the Northern bat (Eptesicus nilssonii), a most northern bat species.</title>
        <authorList>
            <person name="Laine V.N."/>
            <person name="Pulliainen A.T."/>
            <person name="Lilley T.M."/>
        </authorList>
    </citation>
    <scope>NUCLEOTIDE SEQUENCE</scope>
    <source>
        <strain evidence="1">BLF_Eptnil</strain>
        <tissue evidence="1">Kidney</tissue>
    </source>
</reference>
<dbReference type="InterPro" id="IPR035979">
    <property type="entry name" value="RBD_domain_sf"/>
</dbReference>
<sequence length="304" mass="33635">MLVVTGIMDPDQMLIKKLIIQITNTIFGQGLGEDKSVHRQGNREAKRGDNRVFDNSLSAKAAINWFDGKEFHSNIIKVFFATRRPEFMREGGSGRIPAISAMSPDQRMIVPQEEVSGEEAMVERGAIEIVGAEVEIEAAMVEREVIMMGTEKIAIEGTEAVVMEIKEAMVGTEEAMVKTEAGVAMVETGVMEAMEETKAAMEAKWEEEMTTEMISATDHIDCFECSFVSDMIHSEIARVLLASFIMASSWVYNGYYKGTRGPMHEIHARIGLRSPGCLGPHSPGFVRKVIQKVARTVIQLFGHS</sequence>
<proteinExistence type="predicted"/>
<gene>
    <name evidence="1" type="ORF">QTO34_019606</name>
</gene>
<feature type="non-terminal residue" evidence="1">
    <location>
        <position position="304"/>
    </location>
</feature>
<accession>A0AA40HY07</accession>
<dbReference type="GO" id="GO:0003676">
    <property type="term" value="F:nucleic acid binding"/>
    <property type="evidence" value="ECO:0007669"/>
    <property type="project" value="InterPro"/>
</dbReference>
<protein>
    <submittedName>
        <fullName evidence="1">Uncharacterized protein</fullName>
    </submittedName>
</protein>
<keyword evidence="2" id="KW-1185">Reference proteome</keyword>
<name>A0AA40HY07_CNENI</name>
<evidence type="ECO:0000313" key="2">
    <source>
        <dbReference type="Proteomes" id="UP001177744"/>
    </source>
</evidence>
<evidence type="ECO:0000313" key="1">
    <source>
        <dbReference type="EMBL" id="KAK1338937.1"/>
    </source>
</evidence>
<dbReference type="Proteomes" id="UP001177744">
    <property type="component" value="Unassembled WGS sequence"/>
</dbReference>
<comment type="caution">
    <text evidence="1">The sequence shown here is derived from an EMBL/GenBank/DDBJ whole genome shotgun (WGS) entry which is preliminary data.</text>
</comment>
<dbReference type="AlphaFoldDB" id="A0AA40HY07"/>
<organism evidence="1 2">
    <name type="scientific">Cnephaeus nilssonii</name>
    <name type="common">Northern bat</name>
    <name type="synonym">Eptesicus nilssonii</name>
    <dbReference type="NCBI Taxonomy" id="3371016"/>
    <lineage>
        <taxon>Eukaryota</taxon>
        <taxon>Metazoa</taxon>
        <taxon>Chordata</taxon>
        <taxon>Craniata</taxon>
        <taxon>Vertebrata</taxon>
        <taxon>Euteleostomi</taxon>
        <taxon>Mammalia</taxon>
        <taxon>Eutheria</taxon>
        <taxon>Laurasiatheria</taxon>
        <taxon>Chiroptera</taxon>
        <taxon>Yangochiroptera</taxon>
        <taxon>Vespertilionidae</taxon>
        <taxon>Cnephaeus</taxon>
    </lineage>
</organism>
<dbReference type="EMBL" id="JAULJE010000009">
    <property type="protein sequence ID" value="KAK1338937.1"/>
    <property type="molecule type" value="Genomic_DNA"/>
</dbReference>
<dbReference type="SUPFAM" id="SSF54928">
    <property type="entry name" value="RNA-binding domain, RBD"/>
    <property type="match status" value="1"/>
</dbReference>